<protein>
    <submittedName>
        <fullName evidence="2">Uncharacterized protein</fullName>
    </submittedName>
</protein>
<evidence type="ECO:0000313" key="2">
    <source>
        <dbReference type="EMBL" id="RXI50026.1"/>
    </source>
</evidence>
<dbReference type="AlphaFoldDB" id="A0A4Q0VDH1"/>
<sequence>MLFFSKKVNEEIINDIEEIVTKYKDEFNECYVPLNALNLWYLEGNDFLDNLYGNELENFDLSILYDYKKTTLKNSLDEHPKVRKSFFYALNNIKQSKQLYYLNDLLDFLKSKGKMFVDNYLKDFQKSSNKYKKSIEKHKLPEYRNLLAWIEDDKLHFLDKLFVYLGKYSIPLDNIVEFYTDNDIARTVLVYNENNEVKNMNFNLSSFDTLEKLLPFKAKVD</sequence>
<reference evidence="1 4" key="2">
    <citation type="submission" date="2022-09" db="EMBL/GenBank/DDBJ databases">
        <title>complete genome sequences of Clostridium tetani str. KHSU-234311-028 isolated from soil.</title>
        <authorList>
            <person name="Sekizuka T."/>
            <person name="Shitada C."/>
            <person name="Takahashi M."/>
            <person name="Kuroda M."/>
        </authorList>
    </citation>
    <scope>NUCLEOTIDE SEQUENCE [LARGE SCALE GENOMIC DNA]</scope>
    <source>
        <strain evidence="1 4">KHSU-234311-028</strain>
    </source>
</reference>
<dbReference type="RefSeq" id="WP_035140567.1">
    <property type="nucleotide sequence ID" value="NZ_AP026806.1"/>
</dbReference>
<organism evidence="2 3">
    <name type="scientific">Clostridium tetani</name>
    <dbReference type="NCBI Taxonomy" id="1513"/>
    <lineage>
        <taxon>Bacteria</taxon>
        <taxon>Bacillati</taxon>
        <taxon>Bacillota</taxon>
        <taxon>Clostridia</taxon>
        <taxon>Eubacteriales</taxon>
        <taxon>Clostridiaceae</taxon>
        <taxon>Clostridium</taxon>
    </lineage>
</organism>
<reference evidence="2 3" key="1">
    <citation type="submission" date="2018-06" db="EMBL/GenBank/DDBJ databases">
        <title>Genome conservation of Clostridium tetani.</title>
        <authorList>
            <person name="Bruggemann H."/>
            <person name="Popoff M.R."/>
        </authorList>
    </citation>
    <scope>NUCLEOTIDE SEQUENCE [LARGE SCALE GENOMIC DNA]</scope>
    <source>
        <strain evidence="2 3">2017.061</strain>
    </source>
</reference>
<evidence type="ECO:0000313" key="4">
    <source>
        <dbReference type="Proteomes" id="UP001321763"/>
    </source>
</evidence>
<dbReference type="EMBL" id="AP026818">
    <property type="protein sequence ID" value="BDR81684.1"/>
    <property type="molecule type" value="Genomic_DNA"/>
</dbReference>
<dbReference type="EMBL" id="QMAP01000002">
    <property type="protein sequence ID" value="RXI50026.1"/>
    <property type="molecule type" value="Genomic_DNA"/>
</dbReference>
<gene>
    <name evidence="2" type="ORF">DP130_03355</name>
    <name evidence="1" type="ORF">K234311028_19300</name>
</gene>
<evidence type="ECO:0000313" key="3">
    <source>
        <dbReference type="Proteomes" id="UP000290921"/>
    </source>
</evidence>
<dbReference type="Proteomes" id="UP001321763">
    <property type="component" value="Chromosome"/>
</dbReference>
<name>A0A4Q0VDH1_CLOTA</name>
<proteinExistence type="predicted"/>
<evidence type="ECO:0000313" key="1">
    <source>
        <dbReference type="EMBL" id="BDR81684.1"/>
    </source>
</evidence>
<accession>A0A4Q0VDH1</accession>
<dbReference type="Proteomes" id="UP000290921">
    <property type="component" value="Unassembled WGS sequence"/>
</dbReference>